<dbReference type="PANTHER" id="PTHR33515:SF1">
    <property type="entry name" value="RIBOSOME-BINDING FACTOR A, CHLOROPLASTIC-RELATED"/>
    <property type="match status" value="1"/>
</dbReference>
<dbReference type="Pfam" id="PF02033">
    <property type="entry name" value="RBFA"/>
    <property type="match status" value="1"/>
</dbReference>
<keyword evidence="1 2" id="KW-0690">Ribosome biogenesis</keyword>
<organism evidence="3 4">
    <name type="scientific">Candidatus Terrybacteria bacterium RIFCSPHIGHO2_01_FULL_43_35</name>
    <dbReference type="NCBI Taxonomy" id="1802361"/>
    <lineage>
        <taxon>Bacteria</taxon>
        <taxon>Candidatus Terryibacteriota</taxon>
    </lineage>
</organism>
<proteinExistence type="inferred from homology"/>
<keyword evidence="2" id="KW-0963">Cytoplasm</keyword>
<comment type="function">
    <text evidence="2">One of several proteins that assist in the late maturation steps of the functional core of the 30S ribosomal subunit. Associates with free 30S ribosomal subunits (but not with 30S subunits that are part of 70S ribosomes or polysomes). Required for efficient processing of 16S rRNA. May interact with the 5'-terminal helix region of 16S rRNA.</text>
</comment>
<reference evidence="3 4" key="1">
    <citation type="journal article" date="2016" name="Nat. Commun.">
        <title>Thousands of microbial genomes shed light on interconnected biogeochemical processes in an aquifer system.</title>
        <authorList>
            <person name="Anantharaman K."/>
            <person name="Brown C.T."/>
            <person name="Hug L.A."/>
            <person name="Sharon I."/>
            <person name="Castelle C.J."/>
            <person name="Probst A.J."/>
            <person name="Thomas B.C."/>
            <person name="Singh A."/>
            <person name="Wilkins M.J."/>
            <person name="Karaoz U."/>
            <person name="Brodie E.L."/>
            <person name="Williams K.H."/>
            <person name="Hubbard S.S."/>
            <person name="Banfield J.F."/>
        </authorList>
    </citation>
    <scope>NUCLEOTIDE SEQUENCE [LARGE SCALE GENOMIC DNA]</scope>
</reference>
<dbReference type="PANTHER" id="PTHR33515">
    <property type="entry name" value="RIBOSOME-BINDING FACTOR A, CHLOROPLASTIC-RELATED"/>
    <property type="match status" value="1"/>
</dbReference>
<dbReference type="Proteomes" id="UP000178869">
    <property type="component" value="Unassembled WGS sequence"/>
</dbReference>
<evidence type="ECO:0000313" key="3">
    <source>
        <dbReference type="EMBL" id="OHA46885.1"/>
    </source>
</evidence>
<dbReference type="GO" id="GO:0043024">
    <property type="term" value="F:ribosomal small subunit binding"/>
    <property type="evidence" value="ECO:0007669"/>
    <property type="project" value="TreeGrafter"/>
</dbReference>
<dbReference type="SUPFAM" id="SSF89919">
    <property type="entry name" value="Ribosome-binding factor A, RbfA"/>
    <property type="match status" value="1"/>
</dbReference>
<dbReference type="InterPro" id="IPR023799">
    <property type="entry name" value="RbfA_dom_sf"/>
</dbReference>
<dbReference type="AlphaFoldDB" id="A0A1G2PEW5"/>
<comment type="similarity">
    <text evidence="2">Belongs to the RbfA family.</text>
</comment>
<gene>
    <name evidence="2" type="primary">rbfA</name>
    <name evidence="3" type="ORF">A2828_03090</name>
</gene>
<dbReference type="Gene3D" id="3.30.300.20">
    <property type="match status" value="1"/>
</dbReference>
<dbReference type="InterPro" id="IPR000238">
    <property type="entry name" value="RbfA"/>
</dbReference>
<dbReference type="InterPro" id="IPR015946">
    <property type="entry name" value="KH_dom-like_a/b"/>
</dbReference>
<sequence length="115" mass="13604">MAATKRIERLQIRIKEELAQIITKEFDFNPGVLVTVTRSEVSDDLTAVRIYLSVYPEKETEGILDILQKQIYFIQQIFNKRMEMRPVPRIRFVLDESVREADKIERSLYDLKNKA</sequence>
<comment type="subcellular location">
    <subcellularLocation>
        <location evidence="2">Cytoplasm</location>
    </subcellularLocation>
</comment>
<dbReference type="GO" id="GO:0005829">
    <property type="term" value="C:cytosol"/>
    <property type="evidence" value="ECO:0007669"/>
    <property type="project" value="TreeGrafter"/>
</dbReference>
<dbReference type="GO" id="GO:0030490">
    <property type="term" value="P:maturation of SSU-rRNA"/>
    <property type="evidence" value="ECO:0007669"/>
    <property type="project" value="UniProtKB-UniRule"/>
</dbReference>
<evidence type="ECO:0000313" key="4">
    <source>
        <dbReference type="Proteomes" id="UP000178869"/>
    </source>
</evidence>
<evidence type="ECO:0000256" key="2">
    <source>
        <dbReference type="HAMAP-Rule" id="MF_00003"/>
    </source>
</evidence>
<protein>
    <recommendedName>
        <fullName evidence="2">Ribosome-binding factor A</fullName>
    </recommendedName>
</protein>
<dbReference type="HAMAP" id="MF_00003">
    <property type="entry name" value="RbfA"/>
    <property type="match status" value="1"/>
</dbReference>
<evidence type="ECO:0000256" key="1">
    <source>
        <dbReference type="ARBA" id="ARBA00022517"/>
    </source>
</evidence>
<comment type="subunit">
    <text evidence="2">Monomer. Binds 30S ribosomal subunits, but not 50S ribosomal subunits or 70S ribosomes.</text>
</comment>
<name>A0A1G2PEW5_9BACT</name>
<comment type="caution">
    <text evidence="3">The sequence shown here is derived from an EMBL/GenBank/DDBJ whole genome shotgun (WGS) entry which is preliminary data.</text>
</comment>
<accession>A0A1G2PEW5</accession>
<dbReference type="EMBL" id="MHSR01000011">
    <property type="protein sequence ID" value="OHA46885.1"/>
    <property type="molecule type" value="Genomic_DNA"/>
</dbReference>
<dbReference type="NCBIfam" id="TIGR00082">
    <property type="entry name" value="rbfA"/>
    <property type="match status" value="1"/>
</dbReference>